<evidence type="ECO:0000313" key="4">
    <source>
        <dbReference type="EMBL" id="KAF5324995.1"/>
    </source>
</evidence>
<reference evidence="4 5" key="1">
    <citation type="journal article" date="2020" name="ISME J.">
        <title>Uncovering the hidden diversity of litter-decomposition mechanisms in mushroom-forming fungi.</title>
        <authorList>
            <person name="Floudas D."/>
            <person name="Bentzer J."/>
            <person name="Ahren D."/>
            <person name="Johansson T."/>
            <person name="Persson P."/>
            <person name="Tunlid A."/>
        </authorList>
    </citation>
    <scope>NUCLEOTIDE SEQUENCE [LARGE SCALE GENOMIC DNA]</scope>
    <source>
        <strain evidence="4 5">CBS 101986</strain>
    </source>
</reference>
<dbReference type="InterPro" id="IPR035971">
    <property type="entry name" value="CBD_sf"/>
</dbReference>
<dbReference type="PROSITE" id="PS51164">
    <property type="entry name" value="CBM1_2"/>
    <property type="match status" value="1"/>
</dbReference>
<evidence type="ECO:0000256" key="2">
    <source>
        <dbReference type="SAM" id="SignalP"/>
    </source>
</evidence>
<name>A0A8H5BKE2_9AGAR</name>
<dbReference type="EMBL" id="JAACJJ010000015">
    <property type="protein sequence ID" value="KAF5324995.1"/>
    <property type="molecule type" value="Genomic_DNA"/>
</dbReference>
<evidence type="ECO:0000313" key="5">
    <source>
        <dbReference type="Proteomes" id="UP000567179"/>
    </source>
</evidence>
<dbReference type="GO" id="GO:0005576">
    <property type="term" value="C:extracellular region"/>
    <property type="evidence" value="ECO:0007669"/>
    <property type="project" value="InterPro"/>
</dbReference>
<proteinExistence type="predicted"/>
<dbReference type="Proteomes" id="UP000567179">
    <property type="component" value="Unassembled WGS sequence"/>
</dbReference>
<comment type="caution">
    <text evidence="4">The sequence shown here is derived from an EMBL/GenBank/DDBJ whole genome shotgun (WGS) entry which is preliminary data.</text>
</comment>
<dbReference type="InterPro" id="IPR000254">
    <property type="entry name" value="CBD"/>
</dbReference>
<dbReference type="GO" id="GO:0005975">
    <property type="term" value="P:carbohydrate metabolic process"/>
    <property type="evidence" value="ECO:0007669"/>
    <property type="project" value="InterPro"/>
</dbReference>
<feature type="domain" description="CBM1" evidence="3">
    <location>
        <begin position="22"/>
        <end position="60"/>
    </location>
</feature>
<dbReference type="SUPFAM" id="SSF57180">
    <property type="entry name" value="Cellulose-binding domain"/>
    <property type="match status" value="1"/>
</dbReference>
<dbReference type="AlphaFoldDB" id="A0A8H5BKE2"/>
<feature type="signal peptide" evidence="2">
    <location>
        <begin position="1"/>
        <end position="20"/>
    </location>
</feature>
<gene>
    <name evidence="4" type="ORF">D9619_009787</name>
</gene>
<dbReference type="Pfam" id="PF00734">
    <property type="entry name" value="CBM_1"/>
    <property type="match status" value="1"/>
</dbReference>
<keyword evidence="1 2" id="KW-0732">Signal</keyword>
<organism evidence="4 5">
    <name type="scientific">Psilocybe cf. subviscida</name>
    <dbReference type="NCBI Taxonomy" id="2480587"/>
    <lineage>
        <taxon>Eukaryota</taxon>
        <taxon>Fungi</taxon>
        <taxon>Dikarya</taxon>
        <taxon>Basidiomycota</taxon>
        <taxon>Agaricomycotina</taxon>
        <taxon>Agaricomycetes</taxon>
        <taxon>Agaricomycetidae</taxon>
        <taxon>Agaricales</taxon>
        <taxon>Agaricineae</taxon>
        <taxon>Strophariaceae</taxon>
        <taxon>Psilocybe</taxon>
    </lineage>
</organism>
<dbReference type="GO" id="GO:0030248">
    <property type="term" value="F:cellulose binding"/>
    <property type="evidence" value="ECO:0007669"/>
    <property type="project" value="InterPro"/>
</dbReference>
<evidence type="ECO:0000259" key="3">
    <source>
        <dbReference type="PROSITE" id="PS51164"/>
    </source>
</evidence>
<protein>
    <recommendedName>
        <fullName evidence="3">CBM1 domain-containing protein</fullName>
    </recommendedName>
</protein>
<evidence type="ECO:0000256" key="1">
    <source>
        <dbReference type="ARBA" id="ARBA00022729"/>
    </source>
</evidence>
<sequence>MFKISLAAFMACALAQMAVAQATAPEWGMCGGGGLQWTGPTTCPPGWYCQVCTEFYSQCLRVPTTATSTIITLNC</sequence>
<dbReference type="OrthoDB" id="2119228at2759"/>
<keyword evidence="5" id="KW-1185">Reference proteome</keyword>
<dbReference type="SMART" id="SM00236">
    <property type="entry name" value="fCBD"/>
    <property type="match status" value="1"/>
</dbReference>
<feature type="chain" id="PRO_5034834180" description="CBM1 domain-containing protein" evidence="2">
    <location>
        <begin position="21"/>
        <end position="75"/>
    </location>
</feature>
<accession>A0A8H5BKE2</accession>